<organism evidence="8 9">
    <name type="scientific">Methanosalsum zhilinae (strain DSM 4017 / NBRC 107636 / OCM 62 / WeN5)</name>
    <name type="common">Methanohalophilus zhilinae</name>
    <dbReference type="NCBI Taxonomy" id="679901"/>
    <lineage>
        <taxon>Archaea</taxon>
        <taxon>Methanobacteriati</taxon>
        <taxon>Methanobacteriota</taxon>
        <taxon>Stenosarchaea group</taxon>
        <taxon>Methanomicrobia</taxon>
        <taxon>Methanosarcinales</taxon>
        <taxon>Methanosarcinaceae</taxon>
        <taxon>Methanosalsum</taxon>
    </lineage>
</organism>
<dbReference type="Proteomes" id="UP000006622">
    <property type="component" value="Chromosome"/>
</dbReference>
<dbReference type="RefSeq" id="WP_013898543.1">
    <property type="nucleotide sequence ID" value="NC_015676.1"/>
</dbReference>
<dbReference type="EC" id="3.5.1.2" evidence="5"/>
<dbReference type="InterPro" id="IPR029062">
    <property type="entry name" value="Class_I_gatase-like"/>
</dbReference>
<dbReference type="PROSITE" id="PS51273">
    <property type="entry name" value="GATASE_TYPE_1"/>
    <property type="match status" value="1"/>
</dbReference>
<dbReference type="CDD" id="cd01749">
    <property type="entry name" value="GATase1_PB"/>
    <property type="match status" value="1"/>
</dbReference>
<dbReference type="GO" id="GO:0006543">
    <property type="term" value="P:L-glutamine catabolic process"/>
    <property type="evidence" value="ECO:0007669"/>
    <property type="project" value="UniProtKB-UniRule"/>
</dbReference>
<evidence type="ECO:0000313" key="8">
    <source>
        <dbReference type="EMBL" id="AEH61106.1"/>
    </source>
</evidence>
<keyword evidence="2 5" id="KW-0663">Pyridoxal phosphate</keyword>
<dbReference type="HAMAP" id="MF_01615">
    <property type="entry name" value="PdxT"/>
    <property type="match status" value="1"/>
</dbReference>
<dbReference type="GO" id="GO:0042823">
    <property type="term" value="P:pyridoxal phosphate biosynthetic process"/>
    <property type="evidence" value="ECO:0007669"/>
    <property type="project" value="UniProtKB-UniRule"/>
</dbReference>
<evidence type="ECO:0000256" key="4">
    <source>
        <dbReference type="ARBA" id="ARBA00023239"/>
    </source>
</evidence>
<comment type="catalytic activity">
    <reaction evidence="5">
        <text>aldehydo-D-ribose 5-phosphate + D-glyceraldehyde 3-phosphate + L-glutamine = pyridoxal 5'-phosphate + L-glutamate + phosphate + 3 H2O + H(+)</text>
        <dbReference type="Rhea" id="RHEA:31507"/>
        <dbReference type="ChEBI" id="CHEBI:15377"/>
        <dbReference type="ChEBI" id="CHEBI:15378"/>
        <dbReference type="ChEBI" id="CHEBI:29985"/>
        <dbReference type="ChEBI" id="CHEBI:43474"/>
        <dbReference type="ChEBI" id="CHEBI:58273"/>
        <dbReference type="ChEBI" id="CHEBI:58359"/>
        <dbReference type="ChEBI" id="CHEBI:59776"/>
        <dbReference type="ChEBI" id="CHEBI:597326"/>
        <dbReference type="EC" id="4.3.3.6"/>
    </reaction>
</comment>
<feature type="active site" description="Charge relay system" evidence="5 6">
    <location>
        <position position="179"/>
    </location>
</feature>
<keyword evidence="3 5" id="KW-0315">Glutamine amidotransferase</keyword>
<feature type="binding site" evidence="5 7">
    <location>
        <begin position="52"/>
        <end position="54"/>
    </location>
    <ligand>
        <name>L-glutamine</name>
        <dbReference type="ChEBI" id="CHEBI:58359"/>
    </ligand>
</feature>
<feature type="active site" description="Nucleophile" evidence="5 6">
    <location>
        <position position="84"/>
    </location>
</feature>
<dbReference type="InterPro" id="IPR002161">
    <property type="entry name" value="PdxT/SNO"/>
</dbReference>
<reference evidence="8 9" key="1">
    <citation type="submission" date="2010-07" db="EMBL/GenBank/DDBJ databases">
        <title>The complete genome of Methanosalsum zhilinae DSM 4017.</title>
        <authorList>
            <consortium name="US DOE Joint Genome Institute (JGI-PGF)"/>
            <person name="Lucas S."/>
            <person name="Copeland A."/>
            <person name="Lapidus A."/>
            <person name="Glavina del Rio T."/>
            <person name="Dalin E."/>
            <person name="Tice H."/>
            <person name="Bruce D."/>
            <person name="Goodwin L."/>
            <person name="Pitluck S."/>
            <person name="Kyrpides N."/>
            <person name="Mavromatis K."/>
            <person name="Ovchinnikova G."/>
            <person name="Daligault H."/>
            <person name="Detter J.C."/>
            <person name="Han C."/>
            <person name="Tapia R."/>
            <person name="Larimer F."/>
            <person name="Land M."/>
            <person name="Hauser L."/>
            <person name="Markowitz V."/>
            <person name="Cheng J.-F."/>
            <person name="Hugenholtz P."/>
            <person name="Woyke T."/>
            <person name="Wu D."/>
            <person name="Spring S."/>
            <person name="Schueler E."/>
            <person name="Brambilla E."/>
            <person name="Klenk H.-P."/>
            <person name="Eisen J.A."/>
        </authorList>
    </citation>
    <scope>NUCLEOTIDE SEQUENCE [LARGE SCALE GENOMIC DNA]</scope>
    <source>
        <strain evidence="9">DSM 4017 / NBRC 107636 / OCM 62 / WeN5</strain>
    </source>
</reference>
<evidence type="ECO:0000256" key="3">
    <source>
        <dbReference type="ARBA" id="ARBA00022962"/>
    </source>
</evidence>
<gene>
    <name evidence="5" type="primary">pdxT</name>
    <name evidence="8" type="ordered locus">Mzhil_1252</name>
</gene>
<dbReference type="NCBIfam" id="TIGR03800">
    <property type="entry name" value="PLP_synth_Pdx2"/>
    <property type="match status" value="1"/>
</dbReference>
<proteinExistence type="inferred from homology"/>
<evidence type="ECO:0000256" key="5">
    <source>
        <dbReference type="HAMAP-Rule" id="MF_01615"/>
    </source>
</evidence>
<dbReference type="Gene3D" id="3.40.50.880">
    <property type="match status" value="1"/>
</dbReference>
<dbReference type="PIRSF" id="PIRSF005639">
    <property type="entry name" value="Glut_amidoT_SNO"/>
    <property type="match status" value="1"/>
</dbReference>
<dbReference type="AlphaFoldDB" id="F7XMZ7"/>
<evidence type="ECO:0000256" key="7">
    <source>
        <dbReference type="PIRSR" id="PIRSR005639-2"/>
    </source>
</evidence>
<dbReference type="GO" id="GO:1903600">
    <property type="term" value="C:glutaminase complex"/>
    <property type="evidence" value="ECO:0007669"/>
    <property type="project" value="TreeGrafter"/>
</dbReference>
<dbReference type="GO" id="GO:0005829">
    <property type="term" value="C:cytosol"/>
    <property type="evidence" value="ECO:0007669"/>
    <property type="project" value="TreeGrafter"/>
</dbReference>
<dbReference type="Pfam" id="PF01174">
    <property type="entry name" value="SNO"/>
    <property type="match status" value="1"/>
</dbReference>
<dbReference type="GeneID" id="10822887"/>
<dbReference type="KEGG" id="mzh:Mzhil_1252"/>
<keyword evidence="4 5" id="KW-0456">Lyase</keyword>
<evidence type="ECO:0000313" key="9">
    <source>
        <dbReference type="Proteomes" id="UP000006622"/>
    </source>
</evidence>
<feature type="binding site" evidence="5 7">
    <location>
        <begin position="143"/>
        <end position="144"/>
    </location>
    <ligand>
        <name>L-glutamine</name>
        <dbReference type="ChEBI" id="CHEBI:58359"/>
    </ligand>
</feature>
<dbReference type="GO" id="GO:0008614">
    <property type="term" value="P:pyridoxine metabolic process"/>
    <property type="evidence" value="ECO:0007669"/>
    <property type="project" value="TreeGrafter"/>
</dbReference>
<evidence type="ECO:0000256" key="6">
    <source>
        <dbReference type="PIRSR" id="PIRSR005639-1"/>
    </source>
</evidence>
<dbReference type="PROSITE" id="PS51130">
    <property type="entry name" value="PDXT_SNO_2"/>
    <property type="match status" value="1"/>
</dbReference>
<dbReference type="FunFam" id="3.40.50.880:FF:000041">
    <property type="entry name" value="Glutamine amidotransferase subunit pdxT, putative"/>
    <property type="match status" value="1"/>
</dbReference>
<feature type="active site" description="Charge relay system" evidence="5 6">
    <location>
        <position position="181"/>
    </location>
</feature>
<name>F7XMZ7_METZD</name>
<accession>F7XMZ7</accession>
<dbReference type="HOGENOM" id="CLU_069674_2_0_2"/>
<protein>
    <recommendedName>
        <fullName evidence="5">Pyridoxal 5'-phosphate synthase subunit PdxT</fullName>
        <ecNumber evidence="5">4.3.3.6</ecNumber>
    </recommendedName>
    <alternativeName>
        <fullName evidence="5">Pdx2</fullName>
    </alternativeName>
    <alternativeName>
        <fullName evidence="5">Pyridoxal 5'-phosphate synthase glutaminase subunit</fullName>
        <ecNumber evidence="5">3.5.1.2</ecNumber>
    </alternativeName>
</protein>
<dbReference type="UniPathway" id="UPA00245"/>
<dbReference type="EMBL" id="CP002101">
    <property type="protein sequence ID" value="AEH61106.1"/>
    <property type="molecule type" value="Genomic_DNA"/>
</dbReference>
<comment type="pathway">
    <text evidence="5">Cofactor biosynthesis; pyridoxal 5'-phosphate biosynthesis.</text>
</comment>
<dbReference type="PANTHER" id="PTHR31559">
    <property type="entry name" value="PYRIDOXAL 5'-PHOSPHATE SYNTHASE SUBUNIT SNO"/>
    <property type="match status" value="1"/>
</dbReference>
<dbReference type="STRING" id="679901.Mzhil_1252"/>
<dbReference type="GO" id="GO:0036381">
    <property type="term" value="F:pyridoxal 5'-phosphate synthase (glutamine hydrolysing) activity"/>
    <property type="evidence" value="ECO:0007669"/>
    <property type="project" value="UniProtKB-UniRule"/>
</dbReference>
<comment type="function">
    <text evidence="5">Catalyzes the hydrolysis of glutamine to glutamate and ammonia as part of the biosynthesis of pyridoxal 5'-phosphate. The resulting ammonia molecule is channeled to the active site of PdxS.</text>
</comment>
<evidence type="ECO:0000256" key="1">
    <source>
        <dbReference type="ARBA" id="ARBA00022801"/>
    </source>
</evidence>
<comment type="similarity">
    <text evidence="5">Belongs to the glutaminase PdxT/SNO family.</text>
</comment>
<keyword evidence="9" id="KW-1185">Reference proteome</keyword>
<feature type="binding site" evidence="5 7">
    <location>
        <position position="115"/>
    </location>
    <ligand>
        <name>L-glutamine</name>
        <dbReference type="ChEBI" id="CHEBI:58359"/>
    </ligand>
</feature>
<sequence>MRIGIIALQGDVSEHERMLQLTLNQREEECNIVPIKHKGLVPSCDGLILTGGESTTLSRLLVTEGIAEEIIDANIRQVPIMGTCAGMIVIAKRGDEQVEKTGQYLLSIMDIGIKRNAFGRQKDSFEIMLDIDPLEDPYNAVFIRAPAIIEYGKDVKPLALVGDLTVAAEEKNILALAFHPELTDDIRIHNYFLDKVSSLADQE</sequence>
<dbReference type="GO" id="GO:0004359">
    <property type="term" value="F:glutaminase activity"/>
    <property type="evidence" value="ECO:0007669"/>
    <property type="project" value="UniProtKB-UniRule"/>
</dbReference>
<keyword evidence="1 5" id="KW-0378">Hydrolase</keyword>
<dbReference type="EC" id="4.3.3.6" evidence="5"/>
<dbReference type="SUPFAM" id="SSF52317">
    <property type="entry name" value="Class I glutamine amidotransferase-like"/>
    <property type="match status" value="1"/>
</dbReference>
<dbReference type="OrthoDB" id="26717at2157"/>
<comment type="subunit">
    <text evidence="5">In the presence of PdxS, forms a dodecamer of heterodimers. Only shows activity in the heterodimer.</text>
</comment>
<comment type="catalytic activity">
    <reaction evidence="5">
        <text>L-glutamine + H2O = L-glutamate + NH4(+)</text>
        <dbReference type="Rhea" id="RHEA:15889"/>
        <dbReference type="ChEBI" id="CHEBI:15377"/>
        <dbReference type="ChEBI" id="CHEBI:28938"/>
        <dbReference type="ChEBI" id="CHEBI:29985"/>
        <dbReference type="ChEBI" id="CHEBI:58359"/>
        <dbReference type="EC" id="3.5.1.2"/>
    </reaction>
</comment>
<dbReference type="GO" id="GO:0016740">
    <property type="term" value="F:transferase activity"/>
    <property type="evidence" value="ECO:0007669"/>
    <property type="project" value="UniProtKB-KW"/>
</dbReference>
<evidence type="ECO:0000256" key="2">
    <source>
        <dbReference type="ARBA" id="ARBA00022898"/>
    </source>
</evidence>
<dbReference type="MEROPS" id="C26.A32"/>
<dbReference type="PANTHER" id="PTHR31559:SF0">
    <property type="entry name" value="PYRIDOXAL 5'-PHOSPHATE SYNTHASE SUBUNIT SNO1-RELATED"/>
    <property type="match status" value="1"/>
</dbReference>
<keyword evidence="8" id="KW-0808">Transferase</keyword>